<organism evidence="2 3">
    <name type="scientific">Streptomyces albireticuli</name>
    <dbReference type="NCBI Taxonomy" id="1940"/>
    <lineage>
        <taxon>Bacteria</taxon>
        <taxon>Bacillati</taxon>
        <taxon>Actinomycetota</taxon>
        <taxon>Actinomycetes</taxon>
        <taxon>Kitasatosporales</taxon>
        <taxon>Streptomycetaceae</taxon>
        <taxon>Streptomyces</taxon>
    </lineage>
</organism>
<proteinExistence type="predicted"/>
<evidence type="ECO:0000313" key="2">
    <source>
        <dbReference type="EMBL" id="ARZ71200.1"/>
    </source>
</evidence>
<dbReference type="RefSeq" id="WP_267896865.1">
    <property type="nucleotide sequence ID" value="NZ_CP021744.1"/>
</dbReference>
<accession>A0A1Z2LA76</accession>
<dbReference type="EMBL" id="CP021744">
    <property type="protein sequence ID" value="ARZ71200.1"/>
    <property type="molecule type" value="Genomic_DNA"/>
</dbReference>
<dbReference type="InterPro" id="IPR041657">
    <property type="entry name" value="HTH_17"/>
</dbReference>
<reference evidence="2 3" key="1">
    <citation type="submission" date="2017-06" db="EMBL/GenBank/DDBJ databases">
        <title>Streptomyces albireticuli Genome sequencing and assembly.</title>
        <authorList>
            <person name="Wang Y."/>
            <person name="Du B."/>
            <person name="Ding Y."/>
            <person name="Liu H."/>
            <person name="Hou Q."/>
            <person name="Liu K."/>
            <person name="Yao L."/>
            <person name="Wang C."/>
        </authorList>
    </citation>
    <scope>NUCLEOTIDE SEQUENCE [LARGE SCALE GENOMIC DNA]</scope>
    <source>
        <strain evidence="2 3">MDJK11</strain>
    </source>
</reference>
<feature type="domain" description="Helix-turn-helix" evidence="1">
    <location>
        <begin position="12"/>
        <end position="61"/>
    </location>
</feature>
<evidence type="ECO:0000259" key="1">
    <source>
        <dbReference type="Pfam" id="PF12728"/>
    </source>
</evidence>
<evidence type="ECO:0000313" key="3">
    <source>
        <dbReference type="Proteomes" id="UP000195755"/>
    </source>
</evidence>
<dbReference type="Proteomes" id="UP000195755">
    <property type="component" value="Chromosome"/>
</dbReference>
<protein>
    <submittedName>
        <fullName evidence="2">Excisionase</fullName>
    </submittedName>
</protein>
<name>A0A1Z2LA76_9ACTN</name>
<sequence length="71" mass="7985">MITLGRVIDPRLKLADVLDELGMSRSAFYRMRARGKGPKCSKLPNGQLRFLRSDLDAWWADCAEDGSGAWD</sequence>
<dbReference type="KEGG" id="salj:SMD11_5621"/>
<dbReference type="AlphaFoldDB" id="A0A1Z2LA76"/>
<gene>
    <name evidence="2" type="ORF">SMD11_5621</name>
</gene>
<dbReference type="Pfam" id="PF12728">
    <property type="entry name" value="HTH_17"/>
    <property type="match status" value="1"/>
</dbReference>